<dbReference type="Proteomes" id="UP000801492">
    <property type="component" value="Unassembled WGS sequence"/>
</dbReference>
<evidence type="ECO:0000313" key="3">
    <source>
        <dbReference type="Proteomes" id="UP000801492"/>
    </source>
</evidence>
<accession>A0A8K0CPD3</accession>
<comment type="caution">
    <text evidence="2">The sequence shown here is derived from an EMBL/GenBank/DDBJ whole genome shotgun (WGS) entry which is preliminary data.</text>
</comment>
<reference evidence="2" key="1">
    <citation type="submission" date="2019-08" db="EMBL/GenBank/DDBJ databases">
        <title>The genome of the North American firefly Photinus pyralis.</title>
        <authorList>
            <consortium name="Photinus pyralis genome working group"/>
            <person name="Fallon T.R."/>
            <person name="Sander Lower S.E."/>
            <person name="Weng J.-K."/>
        </authorList>
    </citation>
    <scope>NUCLEOTIDE SEQUENCE</scope>
    <source>
        <strain evidence="2">TRF0915ILg1</strain>
        <tissue evidence="2">Whole body</tissue>
    </source>
</reference>
<name>A0A8K0CPD3_IGNLU</name>
<dbReference type="EMBL" id="VTPC01083872">
    <property type="protein sequence ID" value="KAF2887365.1"/>
    <property type="molecule type" value="Genomic_DNA"/>
</dbReference>
<gene>
    <name evidence="2" type="ORF">ILUMI_18805</name>
</gene>
<organism evidence="2 3">
    <name type="scientific">Ignelater luminosus</name>
    <name type="common">Cucubano</name>
    <name type="synonym">Pyrophorus luminosus</name>
    <dbReference type="NCBI Taxonomy" id="2038154"/>
    <lineage>
        <taxon>Eukaryota</taxon>
        <taxon>Metazoa</taxon>
        <taxon>Ecdysozoa</taxon>
        <taxon>Arthropoda</taxon>
        <taxon>Hexapoda</taxon>
        <taxon>Insecta</taxon>
        <taxon>Pterygota</taxon>
        <taxon>Neoptera</taxon>
        <taxon>Endopterygota</taxon>
        <taxon>Coleoptera</taxon>
        <taxon>Polyphaga</taxon>
        <taxon>Elateriformia</taxon>
        <taxon>Elateroidea</taxon>
        <taxon>Elateridae</taxon>
        <taxon>Agrypninae</taxon>
        <taxon>Pyrophorini</taxon>
        <taxon>Ignelater</taxon>
    </lineage>
</organism>
<feature type="region of interest" description="Disordered" evidence="1">
    <location>
        <begin position="100"/>
        <end position="157"/>
    </location>
</feature>
<protein>
    <submittedName>
        <fullName evidence="2">Uncharacterized protein</fullName>
    </submittedName>
</protein>
<proteinExistence type="predicted"/>
<sequence>MRKSGSNIKQLDFRREIASTILQRYGTSPKGASRSPTSPYSSISDEVRLDGLGHYVELCNRRRCGNPKSFGIWLYQPDKFTGDDFFLPSSHHLPVVTDVDQASSSSANPEEIISEENNLNTPNAEADACVPNLEDLSPLSKPRRNRNQSRKTQESQVLTATLNRDKLCNIVAKSLNHLLQSLDMRVYRSLKANWAKSFNDYMKANPIWAPNKSNFDQLFNPAFLASLPSISTVDEILKRPEPSVINTQKRVTDSSAKCLIPVKEIYSVRSTLPKNRGRSKNITPKILSSVSASFSAVPTSVNGKEDDWTLKMMMAVQATPTQL</sequence>
<keyword evidence="3" id="KW-1185">Reference proteome</keyword>
<evidence type="ECO:0000313" key="2">
    <source>
        <dbReference type="EMBL" id="KAF2887365.1"/>
    </source>
</evidence>
<evidence type="ECO:0000256" key="1">
    <source>
        <dbReference type="SAM" id="MobiDB-lite"/>
    </source>
</evidence>
<dbReference type="OrthoDB" id="10589158at2759"/>
<dbReference type="AlphaFoldDB" id="A0A8K0CPD3"/>